<dbReference type="Gene3D" id="1.10.472.170">
    <property type="match status" value="1"/>
</dbReference>
<evidence type="ECO:0000313" key="7">
    <source>
        <dbReference type="Proteomes" id="UP000623129"/>
    </source>
</evidence>
<comment type="caution">
    <text evidence="6">The sequence shown here is derived from an EMBL/GenBank/DDBJ whole genome shotgun (WGS) entry which is preliminary data.</text>
</comment>
<accession>A0A833VGQ4</accession>
<dbReference type="EMBL" id="SWLB01000025">
    <property type="protein sequence ID" value="KAF3322528.1"/>
    <property type="molecule type" value="Genomic_DNA"/>
</dbReference>
<dbReference type="Pfam" id="PF08271">
    <property type="entry name" value="Zn_Ribbon_TF"/>
    <property type="match status" value="1"/>
</dbReference>
<dbReference type="GO" id="GO:0005634">
    <property type="term" value="C:nucleus"/>
    <property type="evidence" value="ECO:0007669"/>
    <property type="project" value="TreeGrafter"/>
</dbReference>
<dbReference type="AlphaFoldDB" id="A0A833VGQ4"/>
<dbReference type="PANTHER" id="PTHR11618:SF78">
    <property type="entry name" value="TRANSCRIPTION INITIATION FACTOR IIB-2"/>
    <property type="match status" value="1"/>
</dbReference>
<dbReference type="PROSITE" id="PS51134">
    <property type="entry name" value="ZF_TFIIB"/>
    <property type="match status" value="1"/>
</dbReference>
<dbReference type="PANTHER" id="PTHR11618">
    <property type="entry name" value="TRANSCRIPTION INITIATION FACTOR IIB-RELATED"/>
    <property type="match status" value="1"/>
</dbReference>
<dbReference type="OrthoDB" id="25790at2759"/>
<name>A0A833VGQ4_9POAL</name>
<dbReference type="SUPFAM" id="SSF47954">
    <property type="entry name" value="Cyclin-like"/>
    <property type="match status" value="2"/>
</dbReference>
<dbReference type="GO" id="GO:0008270">
    <property type="term" value="F:zinc ion binding"/>
    <property type="evidence" value="ECO:0007669"/>
    <property type="project" value="UniProtKB-KW"/>
</dbReference>
<dbReference type="SUPFAM" id="SSF57783">
    <property type="entry name" value="Zinc beta-ribbon"/>
    <property type="match status" value="1"/>
</dbReference>
<dbReference type="InterPro" id="IPR013137">
    <property type="entry name" value="Znf_TFIIB"/>
</dbReference>
<evidence type="ECO:0000256" key="2">
    <source>
        <dbReference type="ARBA" id="ARBA00023015"/>
    </source>
</evidence>
<dbReference type="InterPro" id="IPR000812">
    <property type="entry name" value="TFIIB"/>
</dbReference>
<sequence length="295" mass="32671">MSYPDSNEYCTDCKRETVVVFDHSAGDTICSECGLVLEARSIDETSEWRTFANESSDNDPVRVGGPINPLLSDGGLSTVIAKSSGTRSDQRYSQLGRLQNRESNDGRLIQAFGKISIMADRLGLVNTIKDRANELYKRLEEKVMKIRNQDATLAACLYIACKQETIPRTMKEMLTAAHGVRKKDLGQAISLIEKQLGEHLCKQTESRGTIQAADFVRRFCSNLGLNPSTVKTVQQLVEKCEELDIRSCPTSIVAAVIYMITQRSDTKKPIRDIAMATGVGENTIRSVAKMIEAKL</sequence>
<dbReference type="GO" id="GO:0070897">
    <property type="term" value="P:transcription preinitiation complex assembly"/>
    <property type="evidence" value="ECO:0007669"/>
    <property type="project" value="InterPro"/>
</dbReference>
<dbReference type="InterPro" id="IPR013150">
    <property type="entry name" value="TFIIB_cyclin"/>
</dbReference>
<evidence type="ECO:0000313" key="6">
    <source>
        <dbReference type="EMBL" id="KAF3322528.1"/>
    </source>
</evidence>
<dbReference type="SMART" id="SM00385">
    <property type="entry name" value="CYCLIN"/>
    <property type="match status" value="2"/>
</dbReference>
<dbReference type="Pfam" id="PF00382">
    <property type="entry name" value="TFIIB"/>
    <property type="match status" value="2"/>
</dbReference>
<protein>
    <submittedName>
        <fullName evidence="6">Transcription initiation factor IIB-2</fullName>
    </submittedName>
</protein>
<gene>
    <name evidence="6" type="ORF">FCM35_KLT13669</name>
</gene>
<dbReference type="PRINTS" id="PR00685">
    <property type="entry name" value="TIFACTORIIB"/>
</dbReference>
<dbReference type="InterPro" id="IPR036915">
    <property type="entry name" value="Cyclin-like_sf"/>
</dbReference>
<dbReference type="GO" id="GO:0017025">
    <property type="term" value="F:TBP-class protein binding"/>
    <property type="evidence" value="ECO:0007669"/>
    <property type="project" value="InterPro"/>
</dbReference>
<dbReference type="CDD" id="cd20551">
    <property type="entry name" value="CYCLIN_TFIIB_rpt1"/>
    <property type="match status" value="1"/>
</dbReference>
<dbReference type="GO" id="GO:0097550">
    <property type="term" value="C:transcription preinitiation complex"/>
    <property type="evidence" value="ECO:0007669"/>
    <property type="project" value="TreeGrafter"/>
</dbReference>
<dbReference type="Gene3D" id="1.10.472.10">
    <property type="entry name" value="Cyclin-like"/>
    <property type="match status" value="1"/>
</dbReference>
<dbReference type="FunFam" id="1.10.472.170:FF:000001">
    <property type="entry name" value="Transcription initiation factor IIB"/>
    <property type="match status" value="1"/>
</dbReference>
<keyword evidence="3" id="KW-0804">Transcription</keyword>
<keyword evidence="7" id="KW-1185">Reference proteome</keyword>
<organism evidence="6 7">
    <name type="scientific">Carex littledalei</name>
    <dbReference type="NCBI Taxonomy" id="544730"/>
    <lineage>
        <taxon>Eukaryota</taxon>
        <taxon>Viridiplantae</taxon>
        <taxon>Streptophyta</taxon>
        <taxon>Embryophyta</taxon>
        <taxon>Tracheophyta</taxon>
        <taxon>Spermatophyta</taxon>
        <taxon>Magnoliopsida</taxon>
        <taxon>Liliopsida</taxon>
        <taxon>Poales</taxon>
        <taxon>Cyperaceae</taxon>
        <taxon>Cyperoideae</taxon>
        <taxon>Cariceae</taxon>
        <taxon>Carex</taxon>
        <taxon>Carex subgen. Euthyceras</taxon>
    </lineage>
</organism>
<evidence type="ECO:0000256" key="4">
    <source>
        <dbReference type="PROSITE-ProRule" id="PRU00469"/>
    </source>
</evidence>
<feature type="domain" description="TFIIB-type" evidence="5">
    <location>
        <begin position="6"/>
        <end position="38"/>
    </location>
</feature>
<keyword evidence="2" id="KW-0805">Transcription regulation</keyword>
<evidence type="ECO:0000256" key="3">
    <source>
        <dbReference type="ARBA" id="ARBA00023163"/>
    </source>
</evidence>
<keyword evidence="4" id="KW-0479">Metal-binding</keyword>
<keyword evidence="4" id="KW-0862">Zinc</keyword>
<dbReference type="InterPro" id="IPR013763">
    <property type="entry name" value="Cyclin-like_dom"/>
</dbReference>
<dbReference type="Proteomes" id="UP000623129">
    <property type="component" value="Unassembled WGS sequence"/>
</dbReference>
<proteinExistence type="inferred from homology"/>
<evidence type="ECO:0000256" key="1">
    <source>
        <dbReference type="ARBA" id="ARBA00010857"/>
    </source>
</evidence>
<keyword evidence="4" id="KW-0863">Zinc-finger</keyword>
<evidence type="ECO:0000259" key="5">
    <source>
        <dbReference type="PROSITE" id="PS51134"/>
    </source>
</evidence>
<reference evidence="6" key="1">
    <citation type="submission" date="2020-01" db="EMBL/GenBank/DDBJ databases">
        <title>Genome sequence of Kobresia littledalei, the first chromosome-level genome in the family Cyperaceae.</title>
        <authorList>
            <person name="Qu G."/>
        </authorList>
    </citation>
    <scope>NUCLEOTIDE SEQUENCE</scope>
    <source>
        <strain evidence="6">C.B.Clarke</strain>
        <tissue evidence="6">Leaf</tissue>
    </source>
</reference>
<comment type="similarity">
    <text evidence="1">Belongs to the TFIIB family.</text>
</comment>